<dbReference type="HOGENOM" id="CLU_078855_2_1_1"/>
<dbReference type="STRING" id="764103.G7E978"/>
<reference evidence="1 2" key="2">
    <citation type="journal article" date="2012" name="Open Biol.">
        <title>Characteristics of nucleosomes and linker DNA regions on the genome of the basidiomycete Mixia osmundae revealed by mono- and dinucleosome mapping.</title>
        <authorList>
            <person name="Nishida H."/>
            <person name="Kondo S."/>
            <person name="Matsumoto T."/>
            <person name="Suzuki Y."/>
            <person name="Yoshikawa H."/>
            <person name="Taylor T.D."/>
            <person name="Sugiyama J."/>
        </authorList>
    </citation>
    <scope>NUCLEOTIDE SEQUENCE [LARGE SCALE GENOMIC DNA]</scope>
    <source>
        <strain evidence="2">CBS 9802 / IAM 14324 / JCM 22182 / KY 12970</strain>
    </source>
</reference>
<proteinExistence type="predicted"/>
<evidence type="ECO:0000313" key="1">
    <source>
        <dbReference type="EMBL" id="GAA99197.1"/>
    </source>
</evidence>
<gene>
    <name evidence="1" type="primary">Mo05889</name>
    <name evidence="1" type="ORF">E5Q_05889</name>
</gene>
<dbReference type="PANTHER" id="PTHR28154:SF1">
    <property type="entry name" value="CELL WALL SYNTHESIS PROTEIN KNH1-RELATED"/>
    <property type="match status" value="1"/>
</dbReference>
<dbReference type="InParanoid" id="G7E978"/>
<dbReference type="eggNOG" id="ENOG502S9A1">
    <property type="taxonomic scope" value="Eukaryota"/>
</dbReference>
<dbReference type="OrthoDB" id="2432613at2759"/>
<keyword evidence="2" id="KW-1185">Reference proteome</keyword>
<dbReference type="GO" id="GO:0006078">
    <property type="term" value="P:(1-&gt;6)-beta-D-glucan biosynthetic process"/>
    <property type="evidence" value="ECO:0007669"/>
    <property type="project" value="InterPro"/>
</dbReference>
<dbReference type="GO" id="GO:0042546">
    <property type="term" value="P:cell wall biogenesis"/>
    <property type="evidence" value="ECO:0007669"/>
    <property type="project" value="InterPro"/>
</dbReference>
<dbReference type="InterPro" id="IPR045328">
    <property type="entry name" value="Kre9/Knh1"/>
</dbReference>
<dbReference type="AlphaFoldDB" id="G7E978"/>
<sequence>MPIFVTSANDTARDNTDASRSARYQRRRACCSLCQIDFGYLFPSFEPSKTSSTNSVRTYDHHPHSFTPSSTMISKIALVASLAATARAGLSITSPIDTTTCVGNGICNITWDVVPENGSVDQWGSTNLTIYTGSTYLQTPLQWLATIPDLNAPAPYVFGIDPNIGPSGDYYFIRFQSNAGTSAAGEPLQAFSSKFTLDGMAGTFNSTIWSMINGENVVIASTSANVDVVATSTTTAASTVLAAAATTQPVSTATVLSSSSKTGGAAKLAAGPLLFAGSLLLLAL</sequence>
<dbReference type="Proteomes" id="UP000009131">
    <property type="component" value="Unassembled WGS sequence"/>
</dbReference>
<organism evidence="1 2">
    <name type="scientific">Mixia osmundae (strain CBS 9802 / IAM 14324 / JCM 22182 / KY 12970)</name>
    <dbReference type="NCBI Taxonomy" id="764103"/>
    <lineage>
        <taxon>Eukaryota</taxon>
        <taxon>Fungi</taxon>
        <taxon>Dikarya</taxon>
        <taxon>Basidiomycota</taxon>
        <taxon>Pucciniomycotina</taxon>
        <taxon>Mixiomycetes</taxon>
        <taxon>Mixiales</taxon>
        <taxon>Mixiaceae</taxon>
        <taxon>Mixia</taxon>
    </lineage>
</organism>
<protein>
    <submittedName>
        <fullName evidence="1">Uncharacterized protein</fullName>
    </submittedName>
</protein>
<dbReference type="EMBL" id="BABT02000220">
    <property type="protein sequence ID" value="GAA99197.1"/>
    <property type="molecule type" value="Genomic_DNA"/>
</dbReference>
<dbReference type="PANTHER" id="PTHR28154">
    <property type="entry name" value="CELL WALL SYNTHESIS PROTEIN KNH1-RELATED"/>
    <property type="match status" value="1"/>
</dbReference>
<evidence type="ECO:0000313" key="2">
    <source>
        <dbReference type="Proteomes" id="UP000009131"/>
    </source>
</evidence>
<reference evidence="1 2" key="1">
    <citation type="journal article" date="2011" name="J. Gen. Appl. Microbiol.">
        <title>Draft genome sequencing of the enigmatic basidiomycete Mixia osmundae.</title>
        <authorList>
            <person name="Nishida H."/>
            <person name="Nagatsuka Y."/>
            <person name="Sugiyama J."/>
        </authorList>
    </citation>
    <scope>NUCLEOTIDE SEQUENCE [LARGE SCALE GENOMIC DNA]</scope>
    <source>
        <strain evidence="2">CBS 9802 / IAM 14324 / JCM 22182 / KY 12970</strain>
    </source>
</reference>
<accession>G7E978</accession>
<name>G7E978_MIXOS</name>
<comment type="caution">
    <text evidence="1">The sequence shown here is derived from an EMBL/GenBank/DDBJ whole genome shotgun (WGS) entry which is preliminary data.</text>
</comment>